<dbReference type="GO" id="GO:0005694">
    <property type="term" value="C:chromosome"/>
    <property type="evidence" value="ECO:0007669"/>
    <property type="project" value="UniProtKB-ARBA"/>
</dbReference>
<dbReference type="OrthoDB" id="433924at2759"/>
<evidence type="ECO:0000313" key="5">
    <source>
        <dbReference type="EMBL" id="KPM07403.1"/>
    </source>
</evidence>
<feature type="domain" description="Chromo shadow" evidence="4">
    <location>
        <begin position="106"/>
        <end position="170"/>
    </location>
</feature>
<evidence type="ECO:0000313" key="6">
    <source>
        <dbReference type="Proteomes" id="UP000616769"/>
    </source>
</evidence>
<evidence type="ECO:0000259" key="4">
    <source>
        <dbReference type="SMART" id="SM00300"/>
    </source>
</evidence>
<feature type="compositionally biased region" description="Basic and acidic residues" evidence="3">
    <location>
        <begin position="299"/>
        <end position="313"/>
    </location>
</feature>
<feature type="region of interest" description="Disordered" evidence="3">
    <location>
        <begin position="275"/>
        <end position="356"/>
    </location>
</feature>
<dbReference type="SMART" id="SM00300">
    <property type="entry name" value="ChSh"/>
    <property type="match status" value="1"/>
</dbReference>
<accession>A0A132A8V0</accession>
<evidence type="ECO:0000256" key="3">
    <source>
        <dbReference type="SAM" id="MobiDB-lite"/>
    </source>
</evidence>
<evidence type="ECO:0000256" key="1">
    <source>
        <dbReference type="ARBA" id="ARBA00004123"/>
    </source>
</evidence>
<proteinExistence type="predicted"/>
<dbReference type="Gene3D" id="2.40.50.40">
    <property type="match status" value="1"/>
</dbReference>
<dbReference type="EMBL" id="JXLN01011555">
    <property type="protein sequence ID" value="KPM07403.1"/>
    <property type="molecule type" value="Genomic_DNA"/>
</dbReference>
<dbReference type="Proteomes" id="UP000616769">
    <property type="component" value="Unassembled WGS sequence"/>
</dbReference>
<dbReference type="GO" id="GO:0005634">
    <property type="term" value="C:nucleus"/>
    <property type="evidence" value="ECO:0007669"/>
    <property type="project" value="UniProtKB-SubCell"/>
</dbReference>
<dbReference type="Pfam" id="PF01393">
    <property type="entry name" value="Chromo_shadow"/>
    <property type="match status" value="1"/>
</dbReference>
<dbReference type="CDD" id="cd00034">
    <property type="entry name" value="CSD"/>
    <property type="match status" value="1"/>
</dbReference>
<name>A0A132A8V0_SARSC</name>
<comment type="subcellular location">
    <subcellularLocation>
        <location evidence="1">Nucleus</location>
    </subcellularLocation>
</comment>
<comment type="caution">
    <text evidence="5">The sequence shown here is derived from an EMBL/GenBank/DDBJ whole genome shotgun (WGS) entry which is preliminary data.</text>
</comment>
<reference evidence="5 6" key="1">
    <citation type="journal article" date="2015" name="Parasit. Vectors">
        <title>Draft genome of the scabies mite.</title>
        <authorList>
            <person name="Rider S.D.Jr."/>
            <person name="Morgan M.S."/>
            <person name="Arlian L.G."/>
        </authorList>
    </citation>
    <scope>NUCLEOTIDE SEQUENCE [LARGE SCALE GENOMIC DNA]</scope>
    <source>
        <strain evidence="5">Arlian Lab</strain>
    </source>
</reference>
<feature type="compositionally biased region" description="Basic and acidic residues" evidence="3">
    <location>
        <begin position="275"/>
        <end position="290"/>
    </location>
</feature>
<dbReference type="SUPFAM" id="SSF54160">
    <property type="entry name" value="Chromo domain-like"/>
    <property type="match status" value="1"/>
</dbReference>
<evidence type="ECO:0000256" key="2">
    <source>
        <dbReference type="ARBA" id="ARBA00023242"/>
    </source>
</evidence>
<organism evidence="5 6">
    <name type="scientific">Sarcoptes scabiei</name>
    <name type="common">Itch mite</name>
    <name type="synonym">Acarus scabiei</name>
    <dbReference type="NCBI Taxonomy" id="52283"/>
    <lineage>
        <taxon>Eukaryota</taxon>
        <taxon>Metazoa</taxon>
        <taxon>Ecdysozoa</taxon>
        <taxon>Arthropoda</taxon>
        <taxon>Chelicerata</taxon>
        <taxon>Arachnida</taxon>
        <taxon>Acari</taxon>
        <taxon>Acariformes</taxon>
        <taxon>Sarcoptiformes</taxon>
        <taxon>Astigmata</taxon>
        <taxon>Psoroptidia</taxon>
        <taxon>Sarcoptoidea</taxon>
        <taxon>Sarcoptidae</taxon>
        <taxon>Sarcoptinae</taxon>
        <taxon>Sarcoptes</taxon>
    </lineage>
</organism>
<protein>
    <submittedName>
        <fullName evidence="5">Chromo shadow domain containing protein</fullName>
    </submittedName>
</protein>
<keyword evidence="2" id="KW-0539">Nucleus</keyword>
<dbReference type="InterPro" id="IPR008251">
    <property type="entry name" value="Chromo_shadow_dom"/>
</dbReference>
<feature type="compositionally biased region" description="Low complexity" evidence="3">
    <location>
        <begin position="326"/>
        <end position="345"/>
    </location>
</feature>
<dbReference type="AlphaFoldDB" id="A0A132A8V0"/>
<sequence length="356" mass="40624">MVKSGRILERIQFVCKTMNEQPNKISNIGCRLEERKVKKNKDDEKNFKLLEQTLEDSDHQEIAVEDMILLNEMIKTCKSGEKIATKSSNTNIVEDHCIDDQDSIRTSFDKGLKADKILGITSMDNLNLLICYIVQFEDGSLELIPNKIAHFFCPQKVIEFLESKLIFSSGNRPEYVSKNPDETERKNSSSISYDNHPRGESSFLDQSDCDPNTDEDVYLLDELSDYLDFNDLKSMIPGNRTGNEYSISTKINNFNDSSDQINRLDLEDIIIDHKPNRSKDNETHEKKKEIVPMTDIESNVDRDDSNKNEDSKVNKSSSCIEKHSSKPPYSKLSSSSESLSSLSSSDLNYFDIEKNP</sequence>
<dbReference type="InterPro" id="IPR016197">
    <property type="entry name" value="Chromo-like_dom_sf"/>
</dbReference>
<dbReference type="VEuPathDB" id="VectorBase:SSCA004181"/>
<gene>
    <name evidence="5" type="ORF">QR98_0058960</name>
</gene>
<feature type="region of interest" description="Disordered" evidence="3">
    <location>
        <begin position="172"/>
        <end position="210"/>
    </location>
</feature>